<accession>A0A2X3VDV6</accession>
<dbReference type="STRING" id="1123303.GCA_000372425_00016"/>
<dbReference type="EMBL" id="LS483343">
    <property type="protein sequence ID" value="SQF39620.1"/>
    <property type="molecule type" value="Genomic_DNA"/>
</dbReference>
<dbReference type="KEGG" id="sfer:NCTC12278_00481"/>
<keyword evidence="2" id="KW-1185">Reference proteome</keyword>
<dbReference type="OrthoDB" id="9789813at2"/>
<dbReference type="Proteomes" id="UP000249495">
    <property type="component" value="Chromosome 1"/>
</dbReference>
<protein>
    <submittedName>
        <fullName evidence="1">Uncharacterized protein conserved in bacteria</fullName>
    </submittedName>
</protein>
<dbReference type="Gene3D" id="3.90.1150.30">
    <property type="match status" value="1"/>
</dbReference>
<dbReference type="PANTHER" id="PTHR35145:SF1">
    <property type="entry name" value="CYTOPLASMIC PROTEIN"/>
    <property type="match status" value="1"/>
</dbReference>
<evidence type="ECO:0000313" key="1">
    <source>
        <dbReference type="EMBL" id="SQF39620.1"/>
    </source>
</evidence>
<dbReference type="AlphaFoldDB" id="A0A2X3VDV6"/>
<reference evidence="1 2" key="1">
    <citation type="submission" date="2018-06" db="EMBL/GenBank/DDBJ databases">
        <authorList>
            <consortium name="Pathogen Informatics"/>
            <person name="Doyle S."/>
        </authorList>
    </citation>
    <scope>NUCLEOTIDE SEQUENCE [LARGE SCALE GENOMIC DNA]</scope>
    <source>
        <strain evidence="1 2">NCTC12278</strain>
    </source>
</reference>
<dbReference type="InterPro" id="IPR038056">
    <property type="entry name" value="YjbR-like_sf"/>
</dbReference>
<proteinExistence type="predicted"/>
<dbReference type="InterPro" id="IPR058532">
    <property type="entry name" value="YjbR/MT2646/Rv2570-like"/>
</dbReference>
<dbReference type="SUPFAM" id="SSF142906">
    <property type="entry name" value="YjbR-like"/>
    <property type="match status" value="1"/>
</dbReference>
<dbReference type="PANTHER" id="PTHR35145">
    <property type="entry name" value="CYTOPLASMIC PROTEIN-RELATED"/>
    <property type="match status" value="1"/>
</dbReference>
<dbReference type="Pfam" id="PF04237">
    <property type="entry name" value="YjbR"/>
    <property type="match status" value="1"/>
</dbReference>
<sequence length="360" mass="41368">MSIESDFFKGRRVLFDNLLPFGFVKEGQDFYYRHLLMDGMFEAHIRISQDGQLSGRVLDLDMGEDYIGLRVEQQRGSFASQVREAYLAILGHISDYCFEAQPFLKEQTNRLARYLEKTYGDGYDHPFAKSNASAYRNPSNQKWYALVMTIVRQKLDLGQEDWSEEALAEEIEVINLKVNPAELPALLQLPSVYPAYHMGKKSWVSIVMGEELSDDRLFDLVDKSRVLAGGGLLSGSHGPDYWLIPANLAYYDIDAEFAAQSIIDWTQKASIKTGDYVFIYITAPTRALRYACKVLETGIDNKGQRDHPNIKKLMRIQLLKTFDDRRFDRQCLLKHGLKTVRGPRRMPKSLIEEVKKELED</sequence>
<dbReference type="InterPro" id="IPR015947">
    <property type="entry name" value="PUA-like_sf"/>
</dbReference>
<evidence type="ECO:0000313" key="2">
    <source>
        <dbReference type="Proteomes" id="UP000249495"/>
    </source>
</evidence>
<organism evidence="1 2">
    <name type="scientific">Streptococcus ferus</name>
    <dbReference type="NCBI Taxonomy" id="1345"/>
    <lineage>
        <taxon>Bacteria</taxon>
        <taxon>Bacillati</taxon>
        <taxon>Bacillota</taxon>
        <taxon>Bacilli</taxon>
        <taxon>Lactobacillales</taxon>
        <taxon>Streptococcaceae</taxon>
        <taxon>Streptococcus</taxon>
    </lineage>
</organism>
<dbReference type="SUPFAM" id="SSF88697">
    <property type="entry name" value="PUA domain-like"/>
    <property type="match status" value="1"/>
</dbReference>
<dbReference type="RefSeq" id="WP_018029348.1">
    <property type="nucleotide sequence ID" value="NZ_LS483343.1"/>
</dbReference>
<dbReference type="InterPro" id="IPR007351">
    <property type="entry name" value="YjbR"/>
</dbReference>
<name>A0A2X3VDV6_9STRE</name>
<gene>
    <name evidence="1" type="ORF">NCTC12278_00481</name>
</gene>